<dbReference type="AlphaFoldDB" id="A0A178M964"/>
<accession>A0A178M964</accession>
<evidence type="ECO:0000313" key="1">
    <source>
        <dbReference type="EMBL" id="OAN45073.1"/>
    </source>
</evidence>
<evidence type="ECO:0000313" key="2">
    <source>
        <dbReference type="Proteomes" id="UP000078287"/>
    </source>
</evidence>
<dbReference type="Proteomes" id="UP000078287">
    <property type="component" value="Unassembled WGS sequence"/>
</dbReference>
<dbReference type="RefSeq" id="WP_066788513.1">
    <property type="nucleotide sequence ID" value="NZ_LWQS01000060.1"/>
</dbReference>
<keyword evidence="2" id="KW-1185">Reference proteome</keyword>
<gene>
    <name evidence="1" type="ORF">A6A03_02650</name>
</gene>
<comment type="caution">
    <text evidence="1">The sequence shown here is derived from an EMBL/GenBank/DDBJ whole genome shotgun (WGS) entry which is preliminary data.</text>
</comment>
<sequence length="151" mass="17122">MTITDRMLTGAIANNPGNYHGDGEWRYSITQRTLYFSKAAAPDPRDKEPFFPLPSLNPDGSGRMERAFRQFIRRRWPPSRCAELEKFAERKGWHLAMELKYGGGALEDHEAAEWQYVVNRELQRLAAEVRARIAELEAQATQSDPTPASGG</sequence>
<dbReference type="OrthoDB" id="156751at2"/>
<name>A0A178M964_9CHLR</name>
<dbReference type="EMBL" id="LWQS01000060">
    <property type="protein sequence ID" value="OAN45073.1"/>
    <property type="molecule type" value="Genomic_DNA"/>
</dbReference>
<reference evidence="1 2" key="1">
    <citation type="submission" date="2016-04" db="EMBL/GenBank/DDBJ databases">
        <title>Chloroflexus islandicus sp. nov., a thermophilic filamentous anoxygenic phototrophic bacterium from geyser Strokkur (Iceland).</title>
        <authorList>
            <person name="Gaisin V.A."/>
            <person name="Kalashnikov A.M."/>
            <person name="Sukhacheva M.V."/>
            <person name="Grouzdev D.S."/>
            <person name="Ivanov T.M."/>
            <person name="Kuznetsov B."/>
            <person name="Gorlenko V.M."/>
        </authorList>
    </citation>
    <scope>NUCLEOTIDE SEQUENCE [LARGE SCALE GENOMIC DNA]</scope>
    <source>
        <strain evidence="2">isl-2</strain>
    </source>
</reference>
<protein>
    <submittedName>
        <fullName evidence="1">Uncharacterized protein</fullName>
    </submittedName>
</protein>
<proteinExistence type="predicted"/>
<organism evidence="1 2">
    <name type="scientific">Chloroflexus islandicus</name>
    <dbReference type="NCBI Taxonomy" id="1707952"/>
    <lineage>
        <taxon>Bacteria</taxon>
        <taxon>Bacillati</taxon>
        <taxon>Chloroflexota</taxon>
        <taxon>Chloroflexia</taxon>
        <taxon>Chloroflexales</taxon>
        <taxon>Chloroflexineae</taxon>
        <taxon>Chloroflexaceae</taxon>
        <taxon>Chloroflexus</taxon>
    </lineage>
</organism>